<accession>A0A4Y3VQZ3</accession>
<dbReference type="EMBL" id="BJND01000038">
    <property type="protein sequence ID" value="GEC07386.1"/>
    <property type="molecule type" value="Genomic_DNA"/>
</dbReference>
<evidence type="ECO:0000313" key="1">
    <source>
        <dbReference type="EMBL" id="GEC07386.1"/>
    </source>
</evidence>
<comment type="caution">
    <text evidence="1">The sequence shown here is derived from an EMBL/GenBank/DDBJ whole genome shotgun (WGS) entry which is preliminary data.</text>
</comment>
<dbReference type="AlphaFoldDB" id="A0A4Y3VQZ3"/>
<dbReference type="Proteomes" id="UP000317881">
    <property type="component" value="Unassembled WGS sequence"/>
</dbReference>
<gene>
    <name evidence="1" type="ORF">SSP24_50410</name>
</gene>
<organism evidence="1 2">
    <name type="scientific">Streptomyces spinoverrucosus</name>
    <dbReference type="NCBI Taxonomy" id="284043"/>
    <lineage>
        <taxon>Bacteria</taxon>
        <taxon>Bacillati</taxon>
        <taxon>Actinomycetota</taxon>
        <taxon>Actinomycetes</taxon>
        <taxon>Kitasatosporales</taxon>
        <taxon>Streptomycetaceae</taxon>
        <taxon>Streptomyces</taxon>
    </lineage>
</organism>
<sequence>MEAAGDEAAEAARGRRVLVRVQRQRVETAAEIARISSLEILALPRVNTAPGRRCSAYSTRLTAVPGTTRCLPDL</sequence>
<keyword evidence="2" id="KW-1185">Reference proteome</keyword>
<reference evidence="1 2" key="1">
    <citation type="submission" date="2019-06" db="EMBL/GenBank/DDBJ databases">
        <title>Whole genome shotgun sequence of Streptomyces spinoverrucosus NBRC 14228.</title>
        <authorList>
            <person name="Hosoyama A."/>
            <person name="Uohara A."/>
            <person name="Ohji S."/>
            <person name="Ichikawa N."/>
        </authorList>
    </citation>
    <scope>NUCLEOTIDE SEQUENCE [LARGE SCALE GENOMIC DNA]</scope>
    <source>
        <strain evidence="1 2">NBRC 14228</strain>
    </source>
</reference>
<protein>
    <submittedName>
        <fullName evidence="1">Uncharacterized protein</fullName>
    </submittedName>
</protein>
<evidence type="ECO:0000313" key="2">
    <source>
        <dbReference type="Proteomes" id="UP000317881"/>
    </source>
</evidence>
<proteinExistence type="predicted"/>
<name>A0A4Y3VQZ3_9ACTN</name>